<organism evidence="1 2">
    <name type="scientific">Ridgeia piscesae</name>
    <name type="common">Tubeworm</name>
    <dbReference type="NCBI Taxonomy" id="27915"/>
    <lineage>
        <taxon>Eukaryota</taxon>
        <taxon>Metazoa</taxon>
        <taxon>Spiralia</taxon>
        <taxon>Lophotrochozoa</taxon>
        <taxon>Annelida</taxon>
        <taxon>Polychaeta</taxon>
        <taxon>Sedentaria</taxon>
        <taxon>Canalipalpata</taxon>
        <taxon>Sabellida</taxon>
        <taxon>Siboglinidae</taxon>
        <taxon>Ridgeia</taxon>
    </lineage>
</organism>
<comment type="caution">
    <text evidence="1">The sequence shown here is derived from an EMBL/GenBank/DDBJ whole genome shotgun (WGS) entry which is preliminary data.</text>
</comment>
<proteinExistence type="predicted"/>
<dbReference type="AlphaFoldDB" id="A0AAD9NT53"/>
<protein>
    <submittedName>
        <fullName evidence="1">Uncharacterized protein</fullName>
    </submittedName>
</protein>
<name>A0AAD9NT53_RIDPI</name>
<reference evidence="1" key="1">
    <citation type="journal article" date="2023" name="Mol. Biol. Evol.">
        <title>Third-Generation Sequencing Reveals the Adaptive Role of the Epigenome in Three Deep-Sea Polychaetes.</title>
        <authorList>
            <person name="Perez M."/>
            <person name="Aroh O."/>
            <person name="Sun Y."/>
            <person name="Lan Y."/>
            <person name="Juniper S.K."/>
            <person name="Young C.R."/>
            <person name="Angers B."/>
            <person name="Qian P.Y."/>
        </authorList>
    </citation>
    <scope>NUCLEOTIDE SEQUENCE</scope>
    <source>
        <strain evidence="1">R07B-5</strain>
    </source>
</reference>
<gene>
    <name evidence="1" type="ORF">NP493_543g01001</name>
</gene>
<dbReference type="EMBL" id="JAODUO010000543">
    <property type="protein sequence ID" value="KAK2178449.1"/>
    <property type="molecule type" value="Genomic_DNA"/>
</dbReference>
<sequence length="39" mass="4279">MSAMKTCSPYANESRQLVSQPDVHYTGGGVTLDMDFPFP</sequence>
<accession>A0AAD9NT53</accession>
<keyword evidence="2" id="KW-1185">Reference proteome</keyword>
<evidence type="ECO:0000313" key="2">
    <source>
        <dbReference type="Proteomes" id="UP001209878"/>
    </source>
</evidence>
<dbReference type="Proteomes" id="UP001209878">
    <property type="component" value="Unassembled WGS sequence"/>
</dbReference>
<evidence type="ECO:0000313" key="1">
    <source>
        <dbReference type="EMBL" id="KAK2178449.1"/>
    </source>
</evidence>